<evidence type="ECO:0000313" key="1">
    <source>
        <dbReference type="EMBL" id="MBP2168266.1"/>
    </source>
</evidence>
<proteinExistence type="predicted"/>
<reference evidence="2" key="2">
    <citation type="submission" date="2023-07" db="EMBL/GenBank/DDBJ databases">
        <title>Genome mining of underrepresented organisms for secondary metabolites.</title>
        <authorList>
            <person name="D'Agostino P.M."/>
        </authorList>
    </citation>
    <scope>NUCLEOTIDE SEQUENCE [LARGE SCALE GENOMIC DNA]</scope>
    <source>
        <strain evidence="2">WS4403</strain>
    </source>
</reference>
<protein>
    <recommendedName>
        <fullName evidence="3">DNA polymerase</fullName>
    </recommendedName>
</protein>
<dbReference type="EMBL" id="JAGGMQ010000001">
    <property type="protein sequence ID" value="MBP2168266.1"/>
    <property type="molecule type" value="Genomic_DNA"/>
</dbReference>
<accession>A0ABS4P836</accession>
<evidence type="ECO:0000313" key="2">
    <source>
        <dbReference type="Proteomes" id="UP001195624"/>
    </source>
</evidence>
<gene>
    <name evidence="1" type="ORF">J2125_001458</name>
</gene>
<dbReference type="RefSeq" id="WP_017801198.1">
    <property type="nucleotide sequence ID" value="NZ_JAGGMQ010000001.1"/>
</dbReference>
<dbReference type="Proteomes" id="UP001195624">
    <property type="component" value="Unassembled WGS sequence"/>
</dbReference>
<keyword evidence="2" id="KW-1185">Reference proteome</keyword>
<reference evidence="1 2" key="1">
    <citation type="submission" date="2021-03" db="EMBL/GenBank/DDBJ databases">
        <authorList>
            <person name="D'Agostino P."/>
            <person name="Huntemann M."/>
            <person name="Clum A."/>
            <person name="Spunde A."/>
            <person name="Palaniappan K."/>
            <person name="Ritter S."/>
            <person name="Mikhailova N."/>
            <person name="Chen I.-M."/>
            <person name="Stamatis D."/>
            <person name="Reddy T."/>
            <person name="O'Malley R."/>
            <person name="Daum C."/>
            <person name="Shapiro N."/>
            <person name="Ivanova N."/>
            <person name="Kyrpides N."/>
            <person name="Woyke T."/>
        </authorList>
    </citation>
    <scope>NUCLEOTIDE SEQUENCE [LARGE SCALE GENOMIC DNA]</scope>
    <source>
        <strain evidence="1 2">WS4403</strain>
    </source>
</reference>
<comment type="caution">
    <text evidence="1">The sequence shown here is derived from an EMBL/GenBank/DDBJ whole genome shotgun (WGS) entry which is preliminary data.</text>
</comment>
<sequence length="94" mass="10823">MEIDLDVLESAVQKIFSDMRSQGVNSVPLEADFYWNIPSEALYDPYNKPADLDIGQLEEDYENLVQTSKRDLLIGYNLKNISVLLRYLSEKHPS</sequence>
<organism evidence="1 2">
    <name type="scientific">Winslowiella toletana</name>
    <dbReference type="NCBI Taxonomy" id="92490"/>
    <lineage>
        <taxon>Bacteria</taxon>
        <taxon>Pseudomonadati</taxon>
        <taxon>Pseudomonadota</taxon>
        <taxon>Gammaproteobacteria</taxon>
        <taxon>Enterobacterales</taxon>
        <taxon>Erwiniaceae</taxon>
        <taxon>Winslowiella</taxon>
    </lineage>
</organism>
<name>A0ABS4P836_9GAMM</name>
<evidence type="ECO:0008006" key="3">
    <source>
        <dbReference type="Google" id="ProtNLM"/>
    </source>
</evidence>